<dbReference type="PANTHER" id="PTHR11439:SF467">
    <property type="entry name" value="INTEGRASE CATALYTIC DOMAIN-CONTAINING PROTEIN"/>
    <property type="match status" value="1"/>
</dbReference>
<name>A0A2N9F4S8_FAGSY</name>
<dbReference type="EMBL" id="OIVN01000813">
    <property type="protein sequence ID" value="SPC85967.1"/>
    <property type="molecule type" value="Genomic_DNA"/>
</dbReference>
<dbReference type="InterPro" id="IPR043502">
    <property type="entry name" value="DNA/RNA_pol_sf"/>
</dbReference>
<gene>
    <name evidence="2" type="ORF">FSB_LOCUS13849</name>
</gene>
<accession>A0A2N9F4S8</accession>
<dbReference type="AlphaFoldDB" id="A0A2N9F4S8"/>
<dbReference type="SUPFAM" id="SSF56672">
    <property type="entry name" value="DNA/RNA polymerases"/>
    <property type="match status" value="1"/>
</dbReference>
<feature type="domain" description="Reverse transcriptase Ty1/copia-type" evidence="1">
    <location>
        <begin position="10"/>
        <end position="105"/>
    </location>
</feature>
<reference evidence="2" key="1">
    <citation type="submission" date="2018-02" db="EMBL/GenBank/DDBJ databases">
        <authorList>
            <person name="Cohen D.B."/>
            <person name="Kent A.D."/>
        </authorList>
    </citation>
    <scope>NUCLEOTIDE SEQUENCE</scope>
</reference>
<sequence length="321" mass="36713">MYKAYGSLDKYKVRLVAKGFTQQPGVDFVDTYSLVAKFASVRIIMIVAVRLDLELHQLDVKTAFLNGDLKEEIYMDQPDGFQIKGQEGKVCRLKKSLYGLKQSSRQCDKEKLALLSLYVDDILLASNSPDMMKETKFCLGSKFEMKDMGPTNYVLGIRISRDRDSKLIYLDQENYLEKGLKMFKMEDCRPVSTPVSKGTILNKSMCPTNKTKLEEMIVVPYVQAVDSLIYAMMSTRLDICYAVGLVSRYQSNPGKAHWQAVKRIFRFLQMTKSMKLCFGLDELEIKGFIDVDFAEDTNDRKSTSEYVFLFGGIMVSWLSKK</sequence>
<dbReference type="Pfam" id="PF07727">
    <property type="entry name" value="RVT_2"/>
    <property type="match status" value="2"/>
</dbReference>
<dbReference type="PANTHER" id="PTHR11439">
    <property type="entry name" value="GAG-POL-RELATED RETROTRANSPOSON"/>
    <property type="match status" value="1"/>
</dbReference>
<organism evidence="2">
    <name type="scientific">Fagus sylvatica</name>
    <name type="common">Beechnut</name>
    <dbReference type="NCBI Taxonomy" id="28930"/>
    <lineage>
        <taxon>Eukaryota</taxon>
        <taxon>Viridiplantae</taxon>
        <taxon>Streptophyta</taxon>
        <taxon>Embryophyta</taxon>
        <taxon>Tracheophyta</taxon>
        <taxon>Spermatophyta</taxon>
        <taxon>Magnoliopsida</taxon>
        <taxon>eudicotyledons</taxon>
        <taxon>Gunneridae</taxon>
        <taxon>Pentapetalae</taxon>
        <taxon>rosids</taxon>
        <taxon>fabids</taxon>
        <taxon>Fagales</taxon>
        <taxon>Fagaceae</taxon>
        <taxon>Fagus</taxon>
    </lineage>
</organism>
<protein>
    <recommendedName>
        <fullName evidence="1">Reverse transcriptase Ty1/copia-type domain-containing protein</fullName>
    </recommendedName>
</protein>
<proteinExistence type="predicted"/>
<feature type="domain" description="Reverse transcriptase Ty1/copia-type" evidence="1">
    <location>
        <begin position="110"/>
        <end position="196"/>
    </location>
</feature>
<dbReference type="InterPro" id="IPR013103">
    <property type="entry name" value="RVT_2"/>
</dbReference>
<evidence type="ECO:0000313" key="2">
    <source>
        <dbReference type="EMBL" id="SPC85967.1"/>
    </source>
</evidence>
<evidence type="ECO:0000259" key="1">
    <source>
        <dbReference type="Pfam" id="PF07727"/>
    </source>
</evidence>